<dbReference type="RefSeq" id="WP_052676721.1">
    <property type="nucleotide sequence ID" value="NZ_JYJA01000029.1"/>
</dbReference>
<protein>
    <recommendedName>
        <fullName evidence="4">WXG100 family type VII secretion target</fullName>
    </recommendedName>
</protein>
<gene>
    <name evidence="2" type="ORF">RS82_01219</name>
</gene>
<dbReference type="Gene3D" id="1.10.287.1060">
    <property type="entry name" value="ESAT-6-like"/>
    <property type="match status" value="1"/>
</dbReference>
<dbReference type="AlphaFoldDB" id="A0A0M2HB58"/>
<evidence type="ECO:0000256" key="1">
    <source>
        <dbReference type="SAM" id="MobiDB-lite"/>
    </source>
</evidence>
<sequence>MGVYGADVAQLRDAASEFERAAQSLESITTLLSGELSRAPWHGADATTFRSDWDTDHSRRLTDAATRLRDASRALRTNADDQEVTSSVSGGPGGSAGPGGPGTSVPGPTTGGGGTTTPPGSSTDEDSPNFAGWENGVVEAGDGEVAWRYGLNARGEAEAEVLGGTAKADGEIGAGVKANASGDYSFGESDETQRNDANDRSKHLGDDVTQNNVGIGVGGEASVKAGAYAEGSAEYGNDLGHVGVEGEALAGARADIGGGLTLGPEGAQAGVSAGAFAGAEAKGSVEAEMLGVGGELEAGVRAGIGAEAAVNAQFGVDKVDLELELGLALGVGFSVKPSISFSPKDMADGIMSLF</sequence>
<keyword evidence="3" id="KW-1185">Reference proteome</keyword>
<dbReference type="InterPro" id="IPR036689">
    <property type="entry name" value="ESAT-6-like_sf"/>
</dbReference>
<comment type="caution">
    <text evidence="2">The sequence shown here is derived from an EMBL/GenBank/DDBJ whole genome shotgun (WGS) entry which is preliminary data.</text>
</comment>
<feature type="compositionally biased region" description="Gly residues" evidence="1">
    <location>
        <begin position="90"/>
        <end position="102"/>
    </location>
</feature>
<dbReference type="OrthoDB" id="4617536at2"/>
<accession>A0A0M2HB58</accession>
<dbReference type="PATRIC" id="fig|69370.6.peg.1252"/>
<dbReference type="Proteomes" id="UP000034098">
    <property type="component" value="Unassembled WGS sequence"/>
</dbReference>
<evidence type="ECO:0000313" key="2">
    <source>
        <dbReference type="EMBL" id="KJL43843.1"/>
    </source>
</evidence>
<evidence type="ECO:0008006" key="4">
    <source>
        <dbReference type="Google" id="ProtNLM"/>
    </source>
</evidence>
<feature type="region of interest" description="Disordered" evidence="1">
    <location>
        <begin position="179"/>
        <end position="213"/>
    </location>
</feature>
<feature type="region of interest" description="Disordered" evidence="1">
    <location>
        <begin position="72"/>
        <end position="135"/>
    </location>
</feature>
<dbReference type="EMBL" id="JYJA01000029">
    <property type="protein sequence ID" value="KJL43843.1"/>
    <property type="molecule type" value="Genomic_DNA"/>
</dbReference>
<proteinExistence type="predicted"/>
<feature type="compositionally biased region" description="Basic and acidic residues" evidence="1">
    <location>
        <begin position="191"/>
        <end position="206"/>
    </location>
</feature>
<organism evidence="2 3">
    <name type="scientific">Microbacterium trichothecenolyticum</name>
    <name type="common">Aureobacterium trichothecenolyticum</name>
    <dbReference type="NCBI Taxonomy" id="69370"/>
    <lineage>
        <taxon>Bacteria</taxon>
        <taxon>Bacillati</taxon>
        <taxon>Actinomycetota</taxon>
        <taxon>Actinomycetes</taxon>
        <taxon>Micrococcales</taxon>
        <taxon>Microbacteriaceae</taxon>
        <taxon>Microbacterium</taxon>
    </lineage>
</organism>
<reference evidence="2 3" key="1">
    <citation type="submission" date="2015-02" db="EMBL/GenBank/DDBJ databases">
        <title>Draft genome sequences of ten Microbacterium spp. with emphasis on heavy metal contaminated environments.</title>
        <authorList>
            <person name="Corretto E."/>
        </authorList>
    </citation>
    <scope>NUCLEOTIDE SEQUENCE [LARGE SCALE GENOMIC DNA]</scope>
    <source>
        <strain evidence="2 3">DSM 8608</strain>
    </source>
</reference>
<dbReference type="SUPFAM" id="SSF140453">
    <property type="entry name" value="EsxAB dimer-like"/>
    <property type="match status" value="1"/>
</dbReference>
<evidence type="ECO:0000313" key="3">
    <source>
        <dbReference type="Proteomes" id="UP000034098"/>
    </source>
</evidence>
<name>A0A0M2HB58_MICTR</name>